<dbReference type="Proteomes" id="UP000750522">
    <property type="component" value="Unassembled WGS sequence"/>
</dbReference>
<feature type="domain" description="Serine hydrolase" evidence="3">
    <location>
        <begin position="3"/>
        <end position="204"/>
    </location>
</feature>
<reference evidence="5" key="2">
    <citation type="journal article" date="2020" name="Front. Microbiol.">
        <title>Phenotypic and Genetic Characterization of the Cheese Ripening Yeast Geotrichum candidum.</title>
        <authorList>
            <person name="Perkins V."/>
            <person name="Vignola S."/>
            <person name="Lessard M.H."/>
            <person name="Plante P.L."/>
            <person name="Corbeil J."/>
            <person name="Dugat-Bony E."/>
            <person name="Frenette M."/>
            <person name="Labrie S."/>
        </authorList>
    </citation>
    <scope>NUCLEOTIDE SEQUENCE</scope>
    <source>
        <strain evidence="5">LMA-70</strain>
    </source>
</reference>
<reference evidence="5" key="3">
    <citation type="submission" date="2020-01" db="EMBL/GenBank/DDBJ databases">
        <authorList>
            <person name="Perkins V."/>
            <person name="Lessard M.-H."/>
            <person name="Dugat-Bony E."/>
            <person name="Frenette M."/>
            <person name="Labrie S."/>
        </authorList>
    </citation>
    <scope>NUCLEOTIDE SEQUENCE</scope>
    <source>
        <strain evidence="5">LMA-70</strain>
    </source>
</reference>
<dbReference type="GO" id="GO:0016787">
    <property type="term" value="F:hydrolase activity"/>
    <property type="evidence" value="ECO:0007669"/>
    <property type="project" value="UniProtKB-KW"/>
</dbReference>
<evidence type="ECO:0000313" key="4">
    <source>
        <dbReference type="EMBL" id="CDO56634.1"/>
    </source>
</evidence>
<dbReference type="GO" id="GO:0005634">
    <property type="term" value="C:nucleus"/>
    <property type="evidence" value="ECO:0007669"/>
    <property type="project" value="TreeGrafter"/>
</dbReference>
<dbReference type="PANTHER" id="PTHR48070">
    <property type="entry name" value="ESTERASE OVCA2"/>
    <property type="match status" value="1"/>
</dbReference>
<protein>
    <submittedName>
        <fullName evidence="4">Similar to Saccharomyces cerevisiae YOR280C FSH3 Putative serine hydrolase</fullName>
    </submittedName>
</protein>
<dbReference type="InterPro" id="IPR005645">
    <property type="entry name" value="FSH-like_dom"/>
</dbReference>
<dbReference type="InterPro" id="IPR050593">
    <property type="entry name" value="LovG"/>
</dbReference>
<dbReference type="Pfam" id="PF03959">
    <property type="entry name" value="FSH1"/>
    <property type="match status" value="1"/>
</dbReference>
<dbReference type="EMBL" id="CCBN010000016">
    <property type="protein sequence ID" value="CDO56634.1"/>
    <property type="molecule type" value="Genomic_DNA"/>
</dbReference>
<sequence length="273" mass="30439">MVPKILFLHGFAQNGSVFARKASGLRKALAKLGYETVFLDAPIKIDTTDLPFESLNSDAAAADFRSWWPHNVSTQDHYTIDKALESIKESINTNGPYDGIVGFSQGAGFAGLLLNIFDQLVPEKQSALKFAVLYSGFRAQPEVLQHYYTPAITTPSLHILGSLDTVVSEERTLKLFDACTEDTRTLLRHPGGHFVPNAKPYIKAVTDFIQKYAPAPEVEAPAKTPSKRSLKKEEEQKLKAEKQKEVEKNESKPDEKKNEAKDEWDEFDKIGQA</sequence>
<dbReference type="STRING" id="1173061.A0A0J9XGF2"/>
<dbReference type="OrthoDB" id="2094269at2759"/>
<evidence type="ECO:0000256" key="2">
    <source>
        <dbReference type="SAM" id="MobiDB-lite"/>
    </source>
</evidence>
<comment type="caution">
    <text evidence="4">The sequence shown here is derived from an EMBL/GenBank/DDBJ whole genome shotgun (WGS) entry which is preliminary data.</text>
</comment>
<name>A0A0J9XGF2_GEOCN</name>
<proteinExistence type="predicted"/>
<gene>
    <name evidence="4" type="ORF">BN980_GECA16s00604g</name>
    <name evidence="5" type="ORF">DV451_003242</name>
</gene>
<dbReference type="InterPro" id="IPR029058">
    <property type="entry name" value="AB_hydrolase_fold"/>
</dbReference>
<dbReference type="EMBL" id="QQZK01000068">
    <property type="protein sequence ID" value="KAF5098804.1"/>
    <property type="molecule type" value="Genomic_DNA"/>
</dbReference>
<evidence type="ECO:0000256" key="1">
    <source>
        <dbReference type="ARBA" id="ARBA00022801"/>
    </source>
</evidence>
<organism evidence="4 6">
    <name type="scientific">Geotrichum candidum</name>
    <name type="common">Oospora lactis</name>
    <name type="synonym">Dipodascus geotrichum</name>
    <dbReference type="NCBI Taxonomy" id="1173061"/>
    <lineage>
        <taxon>Eukaryota</taxon>
        <taxon>Fungi</taxon>
        <taxon>Dikarya</taxon>
        <taxon>Ascomycota</taxon>
        <taxon>Saccharomycotina</taxon>
        <taxon>Dipodascomycetes</taxon>
        <taxon>Dipodascales</taxon>
        <taxon>Dipodascaceae</taxon>
        <taxon>Geotrichum</taxon>
    </lineage>
</organism>
<dbReference type="PANTHER" id="PTHR48070:SF6">
    <property type="entry name" value="ESTERASE OVCA2"/>
    <property type="match status" value="1"/>
</dbReference>
<dbReference type="Gene3D" id="3.40.50.1820">
    <property type="entry name" value="alpha/beta hydrolase"/>
    <property type="match status" value="1"/>
</dbReference>
<evidence type="ECO:0000259" key="3">
    <source>
        <dbReference type="Pfam" id="PF03959"/>
    </source>
</evidence>
<keyword evidence="1 4" id="KW-0378">Hydrolase</keyword>
<evidence type="ECO:0000313" key="6">
    <source>
        <dbReference type="Proteomes" id="UP000242525"/>
    </source>
</evidence>
<reference evidence="4 6" key="1">
    <citation type="submission" date="2014-03" db="EMBL/GenBank/DDBJ databases">
        <authorList>
            <person name="Casaregola S."/>
        </authorList>
    </citation>
    <scope>NUCLEOTIDE SEQUENCE [LARGE SCALE GENOMIC DNA]</scope>
    <source>
        <strain evidence="4 6">CLIB 918</strain>
    </source>
</reference>
<accession>A0A0J9XGF2</accession>
<keyword evidence="6" id="KW-1185">Reference proteome</keyword>
<dbReference type="Proteomes" id="UP000242525">
    <property type="component" value="Unassembled WGS sequence"/>
</dbReference>
<evidence type="ECO:0000313" key="5">
    <source>
        <dbReference type="EMBL" id="KAF5098804.1"/>
    </source>
</evidence>
<dbReference type="AlphaFoldDB" id="A0A0J9XGF2"/>
<dbReference type="SUPFAM" id="SSF53474">
    <property type="entry name" value="alpha/beta-Hydrolases"/>
    <property type="match status" value="1"/>
</dbReference>
<feature type="compositionally biased region" description="Basic and acidic residues" evidence="2">
    <location>
        <begin position="231"/>
        <end position="261"/>
    </location>
</feature>
<dbReference type="GO" id="GO:0005737">
    <property type="term" value="C:cytoplasm"/>
    <property type="evidence" value="ECO:0007669"/>
    <property type="project" value="TreeGrafter"/>
</dbReference>
<feature type="region of interest" description="Disordered" evidence="2">
    <location>
        <begin position="217"/>
        <end position="273"/>
    </location>
</feature>